<accession>A0A7M6DQX6</accession>
<proteinExistence type="predicted"/>
<dbReference type="Proteomes" id="UP000594262">
    <property type="component" value="Unplaced"/>
</dbReference>
<dbReference type="EnsemblMetazoa" id="CLYHEMT023108.1">
    <property type="protein sequence ID" value="CLYHEMP023108.1"/>
    <property type="gene ID" value="CLYHEMG023108"/>
</dbReference>
<protein>
    <submittedName>
        <fullName evidence="1">Uncharacterized protein</fullName>
    </submittedName>
</protein>
<dbReference type="AlphaFoldDB" id="A0A7M6DQX6"/>
<reference evidence="1" key="1">
    <citation type="submission" date="2021-01" db="UniProtKB">
        <authorList>
            <consortium name="EnsemblMetazoa"/>
        </authorList>
    </citation>
    <scope>IDENTIFICATION</scope>
</reference>
<organism evidence="1 2">
    <name type="scientific">Clytia hemisphaerica</name>
    <dbReference type="NCBI Taxonomy" id="252671"/>
    <lineage>
        <taxon>Eukaryota</taxon>
        <taxon>Metazoa</taxon>
        <taxon>Cnidaria</taxon>
        <taxon>Hydrozoa</taxon>
        <taxon>Hydroidolina</taxon>
        <taxon>Leptothecata</taxon>
        <taxon>Obeliida</taxon>
        <taxon>Clytiidae</taxon>
        <taxon>Clytia</taxon>
    </lineage>
</organism>
<dbReference type="OrthoDB" id="10480529at2759"/>
<evidence type="ECO:0000313" key="1">
    <source>
        <dbReference type="EnsemblMetazoa" id="CLYHEMP023108.1"/>
    </source>
</evidence>
<sequence length="165" mass="19268">MSNVRNTESSGDSKLDNGYPFRDDIINFYLKYKGKKYYFEFPVLIDRSFLLREIKTRTGVRGSFSLRWQEWGEKSQQEKEKSTKLKEKPKRLADVHKEAKGEEICIHSTYITTLALVKFCGYTLTIIDGNDSGGDLSRSVQSQMTMTEYNRKLIEERRKPFDCPP</sequence>
<evidence type="ECO:0000313" key="2">
    <source>
        <dbReference type="Proteomes" id="UP000594262"/>
    </source>
</evidence>
<name>A0A7M6DQX6_9CNID</name>
<keyword evidence="2" id="KW-1185">Reference proteome</keyword>